<feature type="compositionally biased region" description="Pro residues" evidence="1">
    <location>
        <begin position="189"/>
        <end position="200"/>
    </location>
</feature>
<evidence type="ECO:0000313" key="3">
    <source>
        <dbReference type="Proteomes" id="UP000600946"/>
    </source>
</evidence>
<comment type="caution">
    <text evidence="2">The sequence shown here is derived from an EMBL/GenBank/DDBJ whole genome shotgun (WGS) entry which is preliminary data.</text>
</comment>
<gene>
    <name evidence="2" type="ORF">GCM10010326_71500</name>
</gene>
<dbReference type="InterPro" id="IPR010662">
    <property type="entry name" value="RBBP9/YdeN"/>
</dbReference>
<reference evidence="3" key="1">
    <citation type="journal article" date="2019" name="Int. J. Syst. Evol. Microbiol.">
        <title>The Global Catalogue of Microorganisms (GCM) 10K type strain sequencing project: providing services to taxonomists for standard genome sequencing and annotation.</title>
        <authorList>
            <consortium name="The Broad Institute Genomics Platform"/>
            <consortium name="The Broad Institute Genome Sequencing Center for Infectious Disease"/>
            <person name="Wu L."/>
            <person name="Ma J."/>
        </authorList>
    </citation>
    <scope>NUCLEOTIDE SEQUENCE [LARGE SCALE GENOMIC DNA]</scope>
    <source>
        <strain evidence="3">JCM 4594</strain>
    </source>
</reference>
<accession>A0ABQ3AUR3</accession>
<feature type="compositionally biased region" description="Low complexity" evidence="1">
    <location>
        <begin position="179"/>
        <end position="188"/>
    </location>
</feature>
<organism evidence="2 3">
    <name type="scientific">Streptomyces xanthochromogenes</name>
    <dbReference type="NCBI Taxonomy" id="67384"/>
    <lineage>
        <taxon>Bacteria</taxon>
        <taxon>Bacillati</taxon>
        <taxon>Actinomycetota</taxon>
        <taxon>Actinomycetes</taxon>
        <taxon>Kitasatosporales</taxon>
        <taxon>Streptomycetaceae</taxon>
        <taxon>Streptomyces</taxon>
    </lineage>
</organism>
<dbReference type="SUPFAM" id="SSF53474">
    <property type="entry name" value="alpha/beta-Hydrolases"/>
    <property type="match status" value="1"/>
</dbReference>
<evidence type="ECO:0008006" key="4">
    <source>
        <dbReference type="Google" id="ProtNLM"/>
    </source>
</evidence>
<protein>
    <recommendedName>
        <fullName evidence="4">Alpha/beta hydrolase</fullName>
    </recommendedName>
</protein>
<evidence type="ECO:0000256" key="1">
    <source>
        <dbReference type="SAM" id="MobiDB-lite"/>
    </source>
</evidence>
<keyword evidence="3" id="KW-1185">Reference proteome</keyword>
<name>A0ABQ3AUR3_9ACTN</name>
<feature type="region of interest" description="Disordered" evidence="1">
    <location>
        <begin position="177"/>
        <end position="200"/>
    </location>
</feature>
<evidence type="ECO:0000313" key="2">
    <source>
        <dbReference type="EMBL" id="GGY66722.1"/>
    </source>
</evidence>
<dbReference type="InterPro" id="IPR029058">
    <property type="entry name" value="AB_hydrolase_fold"/>
</dbReference>
<dbReference type="GeneID" id="96295009"/>
<proteinExistence type="predicted"/>
<dbReference type="Proteomes" id="UP000600946">
    <property type="component" value="Unassembled WGS sequence"/>
</dbReference>
<dbReference type="Pfam" id="PF06821">
    <property type="entry name" value="Ser_hydrolase"/>
    <property type="match status" value="1"/>
</dbReference>
<dbReference type="RefSeq" id="WP_161257136.1">
    <property type="nucleotide sequence ID" value="NZ_BMUU01000019.1"/>
</dbReference>
<dbReference type="Gene3D" id="3.40.50.1820">
    <property type="entry name" value="alpha/beta hydrolase"/>
    <property type="match status" value="1"/>
</dbReference>
<sequence>MFGYVIIPGIDGSDEHHWQSEWERHWGPSAVRTAPDSWSEPDLEDWVAAVGSAVDEASRKHDHVVLVAHSLGCWAAATWLGRNPSPAATAAFLVAPPDPLSPAFPSGSAPTFTQLSARPLPVPALVVAGTNDPYCAPETSAAFAAQWGAHHHLAGPIGHINSGSLLGSWEEGRDLLDSLLPPAHTPDLTPTPAPAPDTAA</sequence>
<dbReference type="EMBL" id="BMUU01000019">
    <property type="protein sequence ID" value="GGY66722.1"/>
    <property type="molecule type" value="Genomic_DNA"/>
</dbReference>